<comment type="caution">
    <text evidence="2">The sequence shown here is derived from an EMBL/GenBank/DDBJ whole genome shotgun (WGS) entry which is preliminary data.</text>
</comment>
<dbReference type="EMBL" id="SNRW01001686">
    <property type="protein sequence ID" value="KAA6395434.1"/>
    <property type="molecule type" value="Genomic_DNA"/>
</dbReference>
<reference evidence="2 3" key="1">
    <citation type="submission" date="2019-03" db="EMBL/GenBank/DDBJ databases">
        <title>Single cell metagenomics reveals metabolic interactions within the superorganism composed of flagellate Streblomastix strix and complex community of Bacteroidetes bacteria on its surface.</title>
        <authorList>
            <person name="Treitli S.C."/>
            <person name="Kolisko M."/>
            <person name="Husnik F."/>
            <person name="Keeling P."/>
            <person name="Hampl V."/>
        </authorList>
    </citation>
    <scope>NUCLEOTIDE SEQUENCE [LARGE SCALE GENOMIC DNA]</scope>
    <source>
        <strain evidence="2">ST1C</strain>
    </source>
</reference>
<evidence type="ECO:0000313" key="3">
    <source>
        <dbReference type="Proteomes" id="UP000324800"/>
    </source>
</evidence>
<feature type="compositionally biased region" description="Polar residues" evidence="1">
    <location>
        <begin position="161"/>
        <end position="177"/>
    </location>
</feature>
<gene>
    <name evidence="2" type="ORF">EZS28_009043</name>
</gene>
<proteinExistence type="predicted"/>
<feature type="region of interest" description="Disordered" evidence="1">
    <location>
        <begin position="139"/>
        <end position="183"/>
    </location>
</feature>
<feature type="compositionally biased region" description="Polar residues" evidence="1">
    <location>
        <begin position="139"/>
        <end position="152"/>
    </location>
</feature>
<name>A0A5J4WKA4_9EUKA</name>
<dbReference type="InterPro" id="IPR036181">
    <property type="entry name" value="MIT_dom_sf"/>
</dbReference>
<organism evidence="2 3">
    <name type="scientific">Streblomastix strix</name>
    <dbReference type="NCBI Taxonomy" id="222440"/>
    <lineage>
        <taxon>Eukaryota</taxon>
        <taxon>Metamonada</taxon>
        <taxon>Preaxostyla</taxon>
        <taxon>Oxymonadida</taxon>
        <taxon>Streblomastigidae</taxon>
        <taxon>Streblomastix</taxon>
    </lineage>
</organism>
<accession>A0A5J4WKA4</accession>
<dbReference type="AlphaFoldDB" id="A0A5J4WKA4"/>
<evidence type="ECO:0008006" key="4">
    <source>
        <dbReference type="Google" id="ProtNLM"/>
    </source>
</evidence>
<protein>
    <recommendedName>
        <fullName evidence="4">MIT domain-containing protein</fullName>
    </recommendedName>
</protein>
<dbReference type="SUPFAM" id="SSF116846">
    <property type="entry name" value="MIT domain"/>
    <property type="match status" value="1"/>
</dbReference>
<dbReference type="Proteomes" id="UP000324800">
    <property type="component" value="Unassembled WGS sequence"/>
</dbReference>
<evidence type="ECO:0000313" key="2">
    <source>
        <dbReference type="EMBL" id="KAA6395434.1"/>
    </source>
</evidence>
<sequence length="277" mass="31772">MIQSFQRKLKIHKNVRLALKLRFPNFMTTNSESTQQYDHFYIGHAFEISCLLAVQANLYLFYNIYMSKVTKEQIDALFEQAFQLENERKIQEAVKIYRKALSDLNELINQTQNNQPLIDLYNEVNVHNLQLMELAQGNPPQIQTQHPRSISQPPVPKPEKQSSNNQSQSRTPQPLNQEETDQKWKQMTQEVGSGILKAGLSTFAALTAFNNKYQVGARLKQATVTGFEQLKTMNQKYKITDKIQSGITQAGDFVGTTLSKTVPLDSNPQQTQYDQKQ</sequence>
<evidence type="ECO:0000256" key="1">
    <source>
        <dbReference type="SAM" id="MobiDB-lite"/>
    </source>
</evidence>